<dbReference type="Gene3D" id="3.40.50.720">
    <property type="entry name" value="NAD(P)-binding Rossmann-like Domain"/>
    <property type="match status" value="1"/>
</dbReference>
<reference evidence="5" key="1">
    <citation type="journal article" date="2017" name="Proc. Natl. Acad. Sci. U.S.A.">
        <title>Simulation of Deepwater Horizon oil plume reveals substrate specialization within a complex community of hydrocarbon-degraders.</title>
        <authorList>
            <person name="Hu P."/>
            <person name="Dubinsky E.A."/>
            <person name="Probst A.J."/>
            <person name="Wang J."/>
            <person name="Sieber C.M.K."/>
            <person name="Tom L.M."/>
            <person name="Gardinali P."/>
            <person name="Banfield J.F."/>
            <person name="Atlas R.M."/>
            <person name="Andersen G.L."/>
        </authorList>
    </citation>
    <scope>NUCLEOTIDE SEQUENCE [LARGE SCALE GENOMIC DNA]</scope>
</reference>
<dbReference type="InterPro" id="IPR002347">
    <property type="entry name" value="SDR_fam"/>
</dbReference>
<dbReference type="SUPFAM" id="SSF51735">
    <property type="entry name" value="NAD(P)-binding Rossmann-fold domains"/>
    <property type="match status" value="1"/>
</dbReference>
<keyword evidence="2" id="KW-0560">Oxidoreductase</keyword>
<evidence type="ECO:0000313" key="5">
    <source>
        <dbReference type="Proteomes" id="UP000196531"/>
    </source>
</evidence>
<dbReference type="InterPro" id="IPR050259">
    <property type="entry name" value="SDR"/>
</dbReference>
<dbReference type="PROSITE" id="PS00061">
    <property type="entry name" value="ADH_SHORT"/>
    <property type="match status" value="1"/>
</dbReference>
<evidence type="ECO:0000256" key="1">
    <source>
        <dbReference type="ARBA" id="ARBA00006484"/>
    </source>
</evidence>
<dbReference type="InterPro" id="IPR020904">
    <property type="entry name" value="Sc_DH/Rdtase_CS"/>
</dbReference>
<dbReference type="FunFam" id="3.40.50.720:FF:000173">
    <property type="entry name" value="3-oxoacyl-[acyl-carrier protein] reductase"/>
    <property type="match status" value="1"/>
</dbReference>
<evidence type="ECO:0000256" key="2">
    <source>
        <dbReference type="ARBA" id="ARBA00023002"/>
    </source>
</evidence>
<accession>A0A1Y5F9A7</accession>
<dbReference type="NCBIfam" id="NF009466">
    <property type="entry name" value="PRK12826.1-2"/>
    <property type="match status" value="1"/>
</dbReference>
<dbReference type="InterPro" id="IPR057326">
    <property type="entry name" value="KR_dom"/>
</dbReference>
<dbReference type="EMBL" id="MAAO01000006">
    <property type="protein sequence ID" value="OUR97453.1"/>
    <property type="molecule type" value="Genomic_DNA"/>
</dbReference>
<dbReference type="GO" id="GO:0032787">
    <property type="term" value="P:monocarboxylic acid metabolic process"/>
    <property type="evidence" value="ECO:0007669"/>
    <property type="project" value="UniProtKB-ARBA"/>
</dbReference>
<protein>
    <submittedName>
        <fullName evidence="4">Beta-ketoacyl-ACP reductase</fullName>
    </submittedName>
</protein>
<dbReference type="PANTHER" id="PTHR42879">
    <property type="entry name" value="3-OXOACYL-(ACYL-CARRIER-PROTEIN) REDUCTASE"/>
    <property type="match status" value="1"/>
</dbReference>
<name>A0A1Y5F9A7_9BACT</name>
<dbReference type="Proteomes" id="UP000196531">
    <property type="component" value="Unassembled WGS sequence"/>
</dbReference>
<evidence type="ECO:0000313" key="4">
    <source>
        <dbReference type="EMBL" id="OUR97453.1"/>
    </source>
</evidence>
<dbReference type="AlphaFoldDB" id="A0A1Y5F9A7"/>
<dbReference type="PRINTS" id="PR00080">
    <property type="entry name" value="SDRFAMILY"/>
</dbReference>
<proteinExistence type="inferred from homology"/>
<sequence length="253" mass="27012">MAKFEDLKDKTVLITGATRGIGKAIALNLAAQGAHVVFNFREGKEAIAEEIKKEIIAAGASNATPIMFDVTNSGQIKTAIDTFTKEHGAITGLVNNAGMSKDQMVLRLKEEDISQTIDTNLKGSILVTSALSRTFLRAENVSVVNISSVVGLMGNAGQIAYAASKAGMLGFTKSYAKELSSRNVRCNAICPGFIETDMTESLDEKVKEAYLASIPLNRLGNVEEVANLVNFLLSRASSYITGEVIKIDGGLYI</sequence>
<feature type="domain" description="Ketoreductase" evidence="3">
    <location>
        <begin position="10"/>
        <end position="196"/>
    </location>
</feature>
<evidence type="ECO:0000259" key="3">
    <source>
        <dbReference type="SMART" id="SM00822"/>
    </source>
</evidence>
<dbReference type="SMART" id="SM00822">
    <property type="entry name" value="PKS_KR"/>
    <property type="match status" value="1"/>
</dbReference>
<dbReference type="GO" id="GO:0016491">
    <property type="term" value="F:oxidoreductase activity"/>
    <property type="evidence" value="ECO:0007669"/>
    <property type="project" value="UniProtKB-KW"/>
</dbReference>
<dbReference type="Pfam" id="PF13561">
    <property type="entry name" value="adh_short_C2"/>
    <property type="match status" value="1"/>
</dbReference>
<comment type="similarity">
    <text evidence="1">Belongs to the short-chain dehydrogenases/reductases (SDR) family.</text>
</comment>
<comment type="caution">
    <text evidence="4">The sequence shown here is derived from an EMBL/GenBank/DDBJ whole genome shotgun (WGS) entry which is preliminary data.</text>
</comment>
<dbReference type="PANTHER" id="PTHR42879:SF2">
    <property type="entry name" value="3-OXOACYL-[ACYL-CARRIER-PROTEIN] REDUCTASE FABG"/>
    <property type="match status" value="1"/>
</dbReference>
<gene>
    <name evidence="4" type="ORF">A9Q84_08120</name>
</gene>
<dbReference type="PRINTS" id="PR00081">
    <property type="entry name" value="GDHRDH"/>
</dbReference>
<dbReference type="InterPro" id="IPR036291">
    <property type="entry name" value="NAD(P)-bd_dom_sf"/>
</dbReference>
<organism evidence="4 5">
    <name type="scientific">Halobacteriovorax marinus</name>
    <dbReference type="NCBI Taxonomy" id="97084"/>
    <lineage>
        <taxon>Bacteria</taxon>
        <taxon>Pseudomonadati</taxon>
        <taxon>Bdellovibrionota</taxon>
        <taxon>Bacteriovoracia</taxon>
        <taxon>Bacteriovoracales</taxon>
        <taxon>Halobacteriovoraceae</taxon>
        <taxon>Halobacteriovorax</taxon>
    </lineage>
</organism>